<organism evidence="1 2">
    <name type="scientific">Anaerocolumna cellulosilytica</name>
    <dbReference type="NCBI Taxonomy" id="433286"/>
    <lineage>
        <taxon>Bacteria</taxon>
        <taxon>Bacillati</taxon>
        <taxon>Bacillota</taxon>
        <taxon>Clostridia</taxon>
        <taxon>Lachnospirales</taxon>
        <taxon>Lachnospiraceae</taxon>
        <taxon>Anaerocolumna</taxon>
    </lineage>
</organism>
<evidence type="ECO:0000313" key="2">
    <source>
        <dbReference type="Proteomes" id="UP000515561"/>
    </source>
</evidence>
<proteinExistence type="predicted"/>
<name>A0A6S6R3W0_9FIRM</name>
<dbReference type="Proteomes" id="UP000515561">
    <property type="component" value="Chromosome"/>
</dbReference>
<dbReference type="KEGG" id="acel:acsn021_17240"/>
<evidence type="ECO:0000313" key="1">
    <source>
        <dbReference type="EMBL" id="BCJ94155.1"/>
    </source>
</evidence>
<dbReference type="AlphaFoldDB" id="A0A6S6R3W0"/>
<gene>
    <name evidence="1" type="ORF">acsn021_17240</name>
</gene>
<protein>
    <submittedName>
        <fullName evidence="1">Uncharacterized protein</fullName>
    </submittedName>
</protein>
<sequence>MDLKNVNLPGIEDKSIYNCFEQQVMTISYYLYKEYWKLFLENSFQCTNGDFQYIEEAIVINTQIWDRAEKYYGIVWEPVGSEEELTFEEDEIYIIKMNVKDYPFTTKIEEVGEHYFLIYGRSQNGYLVNDNYYKVTDFNLEAELYAKGEKSVYRIRRHPDFKPLPDYKEHVIQKLSCNYHDEIEKIRHLIRERDAYRYHSALLFDKIQIIYSLIKKDILVIETNYAENPYMKECLRILDEVADNIKKVWFSLIKTQLKYSVIPNDKIDDKFKEISHYLAVEKQVKNEIIQLLSAKNSLKERLELQLLEYLEAEEVSDSRSIYEDHEGLAVMLLLNYWEKKNDIIELDYHLYKELRTYGQYKLMTYRNILRGGM</sequence>
<dbReference type="EMBL" id="AP023367">
    <property type="protein sequence ID" value="BCJ94155.1"/>
    <property type="molecule type" value="Genomic_DNA"/>
</dbReference>
<dbReference type="RefSeq" id="WP_184091384.1">
    <property type="nucleotide sequence ID" value="NZ_AP023367.1"/>
</dbReference>
<reference evidence="1 2" key="1">
    <citation type="journal article" date="2016" name="Int. J. Syst. Evol. Microbiol.">
        <title>Descriptions of Anaerotaenia torta gen. nov., sp. nov. and Anaerocolumna cellulosilytica gen. nov., sp. nov. isolated from a methanogenic reactor of cattle waste.</title>
        <authorList>
            <person name="Uek A."/>
            <person name="Ohtaki Y."/>
            <person name="Kaku N."/>
            <person name="Ueki K."/>
        </authorList>
    </citation>
    <scope>NUCLEOTIDE SEQUENCE [LARGE SCALE GENOMIC DNA]</scope>
    <source>
        <strain evidence="1 2">SN021</strain>
    </source>
</reference>
<keyword evidence="2" id="KW-1185">Reference proteome</keyword>
<accession>A0A6S6R3W0</accession>